<dbReference type="EC" id="2.7.10.2" evidence="12"/>
<dbReference type="GO" id="GO:0106310">
    <property type="term" value="F:protein serine kinase activity"/>
    <property type="evidence" value="ECO:0007669"/>
    <property type="project" value="RHEA"/>
</dbReference>
<evidence type="ECO:0000256" key="7">
    <source>
        <dbReference type="ARBA" id="ARBA00047899"/>
    </source>
</evidence>
<feature type="repeat" description="ANK" evidence="9">
    <location>
        <begin position="276"/>
        <end position="309"/>
    </location>
</feature>
<dbReference type="InterPro" id="IPR017441">
    <property type="entry name" value="Protein_kinase_ATP_BS"/>
</dbReference>
<reference evidence="12 13" key="1">
    <citation type="submission" date="2012-10" db="EMBL/GenBank/DDBJ databases">
        <authorList>
            <person name="Zafar N."/>
            <person name="Inman J."/>
            <person name="Hall N."/>
            <person name="Lorenzi H."/>
            <person name="Caler E."/>
        </authorList>
    </citation>
    <scope>NUCLEOTIDE SEQUENCE [LARGE SCALE GENOMIC DNA]</scope>
    <source>
        <strain evidence="12 13">IP1</strain>
    </source>
</reference>
<evidence type="ECO:0000256" key="2">
    <source>
        <dbReference type="ARBA" id="ARBA00022527"/>
    </source>
</evidence>
<dbReference type="PROSITE" id="PS00107">
    <property type="entry name" value="PROTEIN_KINASE_ATP"/>
    <property type="match status" value="1"/>
</dbReference>
<dbReference type="InterPro" id="IPR002110">
    <property type="entry name" value="Ankyrin_rpt"/>
</dbReference>
<proteinExistence type="inferred from homology"/>
<dbReference type="InterPro" id="IPR036770">
    <property type="entry name" value="Ankyrin_rpt-contain_sf"/>
</dbReference>
<dbReference type="Proteomes" id="UP000014680">
    <property type="component" value="Unassembled WGS sequence"/>
</dbReference>
<protein>
    <submittedName>
        <fullName evidence="12">Serine/threonine protein kinase TNNI3K, putative</fullName>
        <ecNumber evidence="12">2.7.10.2</ecNumber>
    </submittedName>
</protein>
<dbReference type="InterPro" id="IPR051681">
    <property type="entry name" value="Ser/Thr_Kinases-Pseudokinases"/>
</dbReference>
<dbReference type="PROSITE" id="PS50297">
    <property type="entry name" value="ANK_REP_REGION"/>
    <property type="match status" value="1"/>
</dbReference>
<evidence type="ECO:0000256" key="4">
    <source>
        <dbReference type="ARBA" id="ARBA00022741"/>
    </source>
</evidence>
<dbReference type="InterPro" id="IPR008271">
    <property type="entry name" value="Ser/Thr_kinase_AS"/>
</dbReference>
<keyword evidence="6 10" id="KW-0067">ATP-binding</keyword>
<dbReference type="Gene3D" id="1.10.510.10">
    <property type="entry name" value="Transferase(Phosphotransferase) domain 1"/>
    <property type="match status" value="1"/>
</dbReference>
<dbReference type="CDD" id="cd13999">
    <property type="entry name" value="STKc_MAP3K-like"/>
    <property type="match status" value="1"/>
</dbReference>
<organism evidence="12 13">
    <name type="scientific">Entamoeba invadens IP1</name>
    <dbReference type="NCBI Taxonomy" id="370355"/>
    <lineage>
        <taxon>Eukaryota</taxon>
        <taxon>Amoebozoa</taxon>
        <taxon>Evosea</taxon>
        <taxon>Archamoebae</taxon>
        <taxon>Mastigamoebida</taxon>
        <taxon>Entamoebidae</taxon>
        <taxon>Entamoeba</taxon>
    </lineage>
</organism>
<evidence type="ECO:0000256" key="10">
    <source>
        <dbReference type="PROSITE-ProRule" id="PRU10141"/>
    </source>
</evidence>
<gene>
    <name evidence="12" type="ORF">EIN_172060</name>
</gene>
<dbReference type="OrthoDB" id="10261027at2759"/>
<evidence type="ECO:0000256" key="8">
    <source>
        <dbReference type="ARBA" id="ARBA00048679"/>
    </source>
</evidence>
<dbReference type="VEuPathDB" id="AmoebaDB:EIN_172060"/>
<keyword evidence="13" id="KW-1185">Reference proteome</keyword>
<dbReference type="PANTHER" id="PTHR44329">
    <property type="entry name" value="SERINE/THREONINE-PROTEIN KINASE TNNI3K-RELATED"/>
    <property type="match status" value="1"/>
</dbReference>
<evidence type="ECO:0000256" key="3">
    <source>
        <dbReference type="ARBA" id="ARBA00022679"/>
    </source>
</evidence>
<feature type="repeat" description="ANK" evidence="9">
    <location>
        <begin position="349"/>
        <end position="383"/>
    </location>
</feature>
<keyword evidence="2 12" id="KW-0723">Serine/threonine-protein kinase</keyword>
<dbReference type="Pfam" id="PF12796">
    <property type="entry name" value="Ank_2"/>
    <property type="match status" value="2"/>
</dbReference>
<dbReference type="RefSeq" id="XP_004183947.1">
    <property type="nucleotide sequence ID" value="XM_004183899.1"/>
</dbReference>
<comment type="catalytic activity">
    <reaction evidence="7">
        <text>L-threonyl-[protein] + ATP = O-phospho-L-threonyl-[protein] + ADP + H(+)</text>
        <dbReference type="Rhea" id="RHEA:46608"/>
        <dbReference type="Rhea" id="RHEA-COMP:11060"/>
        <dbReference type="Rhea" id="RHEA-COMP:11605"/>
        <dbReference type="ChEBI" id="CHEBI:15378"/>
        <dbReference type="ChEBI" id="CHEBI:30013"/>
        <dbReference type="ChEBI" id="CHEBI:30616"/>
        <dbReference type="ChEBI" id="CHEBI:61977"/>
        <dbReference type="ChEBI" id="CHEBI:456216"/>
        <dbReference type="EC" id="2.7.11.1"/>
    </reaction>
</comment>
<dbReference type="Gene3D" id="1.25.40.20">
    <property type="entry name" value="Ankyrin repeat-containing domain"/>
    <property type="match status" value="1"/>
</dbReference>
<feature type="binding site" evidence="10">
    <location>
        <position position="560"/>
    </location>
    <ligand>
        <name>ATP</name>
        <dbReference type="ChEBI" id="CHEBI:30616"/>
    </ligand>
</feature>
<keyword evidence="4 10" id="KW-0547">Nucleotide-binding</keyword>
<comment type="similarity">
    <text evidence="1">Belongs to the protein kinase superfamily. TKL Ser/Thr protein kinase family.</text>
</comment>
<evidence type="ECO:0000256" key="6">
    <source>
        <dbReference type="ARBA" id="ARBA00022840"/>
    </source>
</evidence>
<dbReference type="OMA" id="NHPCIIH"/>
<evidence type="ECO:0000313" key="13">
    <source>
        <dbReference type="Proteomes" id="UP000014680"/>
    </source>
</evidence>
<dbReference type="EMBL" id="KB207112">
    <property type="protein sequence ID" value="ELP84601.1"/>
    <property type="molecule type" value="Genomic_DNA"/>
</dbReference>
<dbReference type="InterPro" id="IPR011009">
    <property type="entry name" value="Kinase-like_dom_sf"/>
</dbReference>
<dbReference type="GeneID" id="14883417"/>
<dbReference type="Pfam" id="PF07714">
    <property type="entry name" value="PK_Tyr_Ser-Thr"/>
    <property type="match status" value="1"/>
</dbReference>
<dbReference type="SUPFAM" id="SSF56112">
    <property type="entry name" value="Protein kinase-like (PK-like)"/>
    <property type="match status" value="1"/>
</dbReference>
<accession>A0A0A1TVX7</accession>
<dbReference type="SMART" id="SM00220">
    <property type="entry name" value="S_TKc"/>
    <property type="match status" value="1"/>
</dbReference>
<feature type="domain" description="Protein kinase" evidence="11">
    <location>
        <begin position="533"/>
        <end position="813"/>
    </location>
</feature>
<dbReference type="InterPro" id="IPR001245">
    <property type="entry name" value="Ser-Thr/Tyr_kinase_cat_dom"/>
</dbReference>
<dbReference type="PANTHER" id="PTHR44329:SF288">
    <property type="entry name" value="MITOGEN-ACTIVATED PROTEIN KINASE KINASE KINASE 20"/>
    <property type="match status" value="1"/>
</dbReference>
<dbReference type="AlphaFoldDB" id="A0A0A1TVX7"/>
<comment type="catalytic activity">
    <reaction evidence="8">
        <text>L-seryl-[protein] + ATP = O-phospho-L-seryl-[protein] + ADP + H(+)</text>
        <dbReference type="Rhea" id="RHEA:17989"/>
        <dbReference type="Rhea" id="RHEA-COMP:9863"/>
        <dbReference type="Rhea" id="RHEA-COMP:11604"/>
        <dbReference type="ChEBI" id="CHEBI:15378"/>
        <dbReference type="ChEBI" id="CHEBI:29999"/>
        <dbReference type="ChEBI" id="CHEBI:30616"/>
        <dbReference type="ChEBI" id="CHEBI:83421"/>
        <dbReference type="ChEBI" id="CHEBI:456216"/>
        <dbReference type="EC" id="2.7.11.1"/>
    </reaction>
</comment>
<dbReference type="InterPro" id="IPR000719">
    <property type="entry name" value="Prot_kinase_dom"/>
</dbReference>
<evidence type="ECO:0000256" key="5">
    <source>
        <dbReference type="ARBA" id="ARBA00022777"/>
    </source>
</evidence>
<keyword evidence="9" id="KW-0040">ANK repeat</keyword>
<dbReference type="GO" id="GO:0004674">
    <property type="term" value="F:protein serine/threonine kinase activity"/>
    <property type="evidence" value="ECO:0007669"/>
    <property type="project" value="UniProtKB-KW"/>
</dbReference>
<dbReference type="GO" id="GO:0005524">
    <property type="term" value="F:ATP binding"/>
    <property type="evidence" value="ECO:0007669"/>
    <property type="project" value="UniProtKB-UniRule"/>
</dbReference>
<sequence length="821" mass="93516">MSEKVGETRKEARLSFSEKKQLNRIIRAEFNYAEDLFPVPMTTGESYFSISVGDKTNKVHVSRKTTSIYFRQPINTVEFRNVSTSIKEIVIEFHDHEKKKTPDIWTTRMQINQLLPFNTVHTKTFQLEKMCDLIQPIIRAQTAPATPNISGNVLSGSSEIPLNESFDVEARIKSTLMNKVPSKSSSTHLSEMMEITPRDTLVGEKVEPPIMHADKIIQSKPRPTVTVTLYLFPEVNPKQEKMTKFPLHAAVLDTDLRKVLTLLESGKVDVNAQDEQGNTALHVATLVSYNEHILVSLLKNAPTIDVNKKNYDGNTPFHFFCLNFSNPNYSAAMDLFFRLGADIEATNKNMETVLYSAVRNKSIRMLLVTRLLEKGANVNATTLRQSTALHYAVYNERTDLLSVLLEHKANLHIKDSKGLTPYAIAMEKSERYAQTVRDFNDLVEYLHSISASDEAVALLVKNKMFKHKLRGMSARSLEKIGITSAEGKVLAAKFKTLPNVEAKEDKSENEETERGKLLALIENGKTIIDQSEIEFLQNIGSGASGVVYTAAYKGYIVAVKTLKATNMKEVKEFQQESEVLNRLQHKNVVKFYGIIVDKQFAMVMEYCSQGSLYDLLVKPETAMTWEKVLDFSEQLALGMEYLHSQNPPVLHRDLKTLNVLVSIEKDKETGKECEVLKICDFGLSRFDSEFITSTKDRGTYAYCAPEVYYNQRYTTQSDVYSYGIILWELVYRLIYQKYQRPFQEFPELTMDVQIIIQSATSDLRPTIPPSTPQKMATLIRQCVLREQDNRPKALDIVNTLAQMRKDFKSRPQLWNESIMQN</sequence>
<dbReference type="PROSITE" id="PS50088">
    <property type="entry name" value="ANK_REPEAT"/>
    <property type="match status" value="3"/>
</dbReference>
<evidence type="ECO:0000313" key="12">
    <source>
        <dbReference type="EMBL" id="ELP84601.1"/>
    </source>
</evidence>
<evidence type="ECO:0000256" key="9">
    <source>
        <dbReference type="PROSITE-ProRule" id="PRU00023"/>
    </source>
</evidence>
<keyword evidence="3 12" id="KW-0808">Transferase</keyword>
<keyword evidence="5 12" id="KW-0418">Kinase</keyword>
<name>A0A0A1TVX7_ENTIV</name>
<evidence type="ECO:0000259" key="11">
    <source>
        <dbReference type="PROSITE" id="PS50011"/>
    </source>
</evidence>
<dbReference type="SMART" id="SM00248">
    <property type="entry name" value="ANK"/>
    <property type="match status" value="5"/>
</dbReference>
<dbReference type="KEGG" id="eiv:EIN_172060"/>
<dbReference type="GO" id="GO:0004715">
    <property type="term" value="F:non-membrane spanning protein tyrosine kinase activity"/>
    <property type="evidence" value="ECO:0007669"/>
    <property type="project" value="UniProtKB-EC"/>
</dbReference>
<dbReference type="Gene3D" id="3.30.200.20">
    <property type="entry name" value="Phosphorylase Kinase, domain 1"/>
    <property type="match status" value="1"/>
</dbReference>
<feature type="repeat" description="ANK" evidence="9">
    <location>
        <begin position="384"/>
        <end position="416"/>
    </location>
</feature>
<evidence type="ECO:0000256" key="1">
    <source>
        <dbReference type="ARBA" id="ARBA00005843"/>
    </source>
</evidence>
<dbReference type="PROSITE" id="PS50011">
    <property type="entry name" value="PROTEIN_KINASE_DOM"/>
    <property type="match status" value="1"/>
</dbReference>
<dbReference type="SUPFAM" id="SSF48403">
    <property type="entry name" value="Ankyrin repeat"/>
    <property type="match status" value="1"/>
</dbReference>
<dbReference type="PROSITE" id="PS00108">
    <property type="entry name" value="PROTEIN_KINASE_ST"/>
    <property type="match status" value="1"/>
</dbReference>